<sequence length="89" mass="10733">MNRAKTVRRADGSVRFRRQEYVEVKPPLSLLDLLQKPLMQFKNQEEALKRARLREKNSLCYRKFKDEFALRNEIRTSKKLASLQTRHTR</sequence>
<dbReference type="Proteomes" id="UP000190449">
    <property type="component" value="Unassembled WGS sequence"/>
</dbReference>
<gene>
    <name evidence="1" type="ORF">SAMN02745108_02227</name>
</gene>
<organism evidence="1 2">
    <name type="scientific">Fibrobacter intestinalis</name>
    <dbReference type="NCBI Taxonomy" id="28122"/>
    <lineage>
        <taxon>Bacteria</taxon>
        <taxon>Pseudomonadati</taxon>
        <taxon>Fibrobacterota</taxon>
        <taxon>Fibrobacteria</taxon>
        <taxon>Fibrobacterales</taxon>
        <taxon>Fibrobacteraceae</taxon>
        <taxon>Fibrobacter</taxon>
    </lineage>
</organism>
<accession>A0A1T4QBR5</accession>
<name>A0A1T4QBR5_9BACT</name>
<dbReference type="EMBL" id="FUWU01000045">
    <property type="protein sequence ID" value="SKA01067.1"/>
    <property type="molecule type" value="Genomic_DNA"/>
</dbReference>
<evidence type="ECO:0000313" key="1">
    <source>
        <dbReference type="EMBL" id="SKA01067.1"/>
    </source>
</evidence>
<evidence type="ECO:0000313" key="2">
    <source>
        <dbReference type="Proteomes" id="UP000190449"/>
    </source>
</evidence>
<dbReference type="AlphaFoldDB" id="A0A1T4QBR5"/>
<dbReference type="RefSeq" id="WP_143394412.1">
    <property type="nucleotide sequence ID" value="NZ_FUWU01000045.1"/>
</dbReference>
<reference evidence="1 2" key="1">
    <citation type="submission" date="2017-02" db="EMBL/GenBank/DDBJ databases">
        <authorList>
            <person name="Peterson S.W."/>
        </authorList>
    </citation>
    <scope>NUCLEOTIDE SEQUENCE [LARGE SCALE GENOMIC DNA]</scope>
    <source>
        <strain evidence="1 2">ATCC 43854</strain>
    </source>
</reference>
<proteinExistence type="predicted"/>
<protein>
    <submittedName>
        <fullName evidence="1">Uncharacterized protein</fullName>
    </submittedName>
</protein>